<reference evidence="4" key="1">
    <citation type="submission" date="2017-01" db="EMBL/GenBank/DDBJ databases">
        <title>Comparative genomics of anhydrobiosis in the tardigrade Hypsibius dujardini.</title>
        <authorList>
            <person name="Yoshida Y."/>
            <person name="Koutsovoulos G."/>
            <person name="Laetsch D."/>
            <person name="Stevens L."/>
            <person name="Kumar S."/>
            <person name="Horikawa D."/>
            <person name="Ishino K."/>
            <person name="Komine S."/>
            <person name="Tomita M."/>
            <person name="Blaxter M."/>
            <person name="Arakawa K."/>
        </authorList>
    </citation>
    <scope>NUCLEOTIDE SEQUENCE [LARGE SCALE GENOMIC DNA]</scope>
    <source>
        <strain evidence="4">Z151</strain>
    </source>
</reference>
<dbReference type="GO" id="GO:0016301">
    <property type="term" value="F:kinase activity"/>
    <property type="evidence" value="ECO:0007669"/>
    <property type="project" value="UniProtKB-KW"/>
</dbReference>
<evidence type="ECO:0000313" key="4">
    <source>
        <dbReference type="Proteomes" id="UP000192578"/>
    </source>
</evidence>
<evidence type="ECO:0000259" key="2">
    <source>
        <dbReference type="Pfam" id="PF03109"/>
    </source>
</evidence>
<evidence type="ECO:0000256" key="1">
    <source>
        <dbReference type="ARBA" id="ARBA00009670"/>
    </source>
</evidence>
<dbReference type="InterPro" id="IPR051130">
    <property type="entry name" value="Mito_struct-func_regulator"/>
</dbReference>
<dbReference type="InterPro" id="IPR004147">
    <property type="entry name" value="ABC1_dom"/>
</dbReference>
<dbReference type="PANTHER" id="PTHR43173">
    <property type="entry name" value="ABC1 FAMILY PROTEIN"/>
    <property type="match status" value="1"/>
</dbReference>
<dbReference type="OrthoDB" id="427480at2759"/>
<gene>
    <name evidence="3" type="ORF">BV898_11873</name>
</gene>
<name>A0A1W0WF88_HYPEX</name>
<dbReference type="AlphaFoldDB" id="A0A1W0WF88"/>
<proteinExistence type="inferred from homology"/>
<keyword evidence="4" id="KW-1185">Reference proteome</keyword>
<organism evidence="3 4">
    <name type="scientific">Hypsibius exemplaris</name>
    <name type="common">Freshwater tardigrade</name>
    <dbReference type="NCBI Taxonomy" id="2072580"/>
    <lineage>
        <taxon>Eukaryota</taxon>
        <taxon>Metazoa</taxon>
        <taxon>Ecdysozoa</taxon>
        <taxon>Tardigrada</taxon>
        <taxon>Eutardigrada</taxon>
        <taxon>Parachela</taxon>
        <taxon>Hypsibioidea</taxon>
        <taxon>Hypsibiidae</taxon>
        <taxon>Hypsibius</taxon>
    </lineage>
</organism>
<comment type="caution">
    <text evidence="3">The sequence shown here is derived from an EMBL/GenBank/DDBJ whole genome shotgun (WGS) entry which is preliminary data.</text>
</comment>
<dbReference type="EMBL" id="MTYJ01000114">
    <property type="protein sequence ID" value="OQV13875.1"/>
    <property type="molecule type" value="Genomic_DNA"/>
</dbReference>
<dbReference type="SUPFAM" id="SSF56112">
    <property type="entry name" value="Protein kinase-like (PK-like)"/>
    <property type="match status" value="1"/>
</dbReference>
<protein>
    <submittedName>
        <fullName evidence="3">AarF domain-containing protein kinase 5</fullName>
    </submittedName>
</protein>
<dbReference type="Pfam" id="PF03109">
    <property type="entry name" value="ABC1"/>
    <property type="match status" value="1"/>
</dbReference>
<sequence length="602" mass="68039">MHAPFLRFVPLLRQRCGSFFMRQQFGFNCLHKRDVSFVSEWREFWQVVAGKKGVLLWVPAILGSASALGIYLSIEQSEKRRFITTAKAIRRFMRTANIGMTISLDYWWNLRKLLPESEEYNEALVACHVRAASQIVAGCLVNGGLYIKLGQGLCSMNHILPKEYVTTLTVLQDRALPHNFPDIEQLFKEEFGGHGPEKVFATFNKVPIAAASLAQVYQATTHDGQEVAVKCQYPDLRDRFIGDIGAVELLMDLVQFMHPKFSFGWILQELKQTLAKELDFVHEAQNSEKCAKDLAALPFCHVPKVQWNLTTQRIMTTEFIGNSCTVADVPALLQMGLSLKDVNEKLIRIFAEQVFITGFVHADPHPGNILVRKVDGQAQLVLLDHGLYQVLKDNDRQNLCRLWRAIVLKDDKDMERFAGLLGVKDHQMLCEILVQRPLNRKIPKSFSVSAAGLFGQKQRPDTYMQKMAQDRFDQIMVVLRSMPKTMLLVLRNLNTVRSICAVHGHPVDRFTLNARVAVRGIHHLTEPASSPVTTSDAPNTVAERTNASIGLVGAVRKCASRVVFEWCLFIERVHMAFFVCYLRALQLCGHISNVDAIVALLK</sequence>
<dbReference type="CDD" id="cd13969">
    <property type="entry name" value="ADCK1-like"/>
    <property type="match status" value="1"/>
</dbReference>
<dbReference type="InterPro" id="IPR011009">
    <property type="entry name" value="Kinase-like_dom_sf"/>
</dbReference>
<dbReference type="InterPro" id="IPR045307">
    <property type="entry name" value="ADCK1_dom"/>
</dbReference>
<evidence type="ECO:0000313" key="3">
    <source>
        <dbReference type="EMBL" id="OQV13875.1"/>
    </source>
</evidence>
<feature type="domain" description="ABC1 atypical kinase-like" evidence="2">
    <location>
        <begin position="171"/>
        <end position="415"/>
    </location>
</feature>
<dbReference type="PANTHER" id="PTHR43173:SF28">
    <property type="entry name" value="AARF DOMAIN CONTAINING KINASE 5"/>
    <property type="match status" value="1"/>
</dbReference>
<keyword evidence="3" id="KW-0418">Kinase</keyword>
<accession>A0A1W0WF88</accession>
<comment type="similarity">
    <text evidence="1">Belongs to the protein kinase superfamily. ADCK protein kinase family.</text>
</comment>
<dbReference type="Proteomes" id="UP000192578">
    <property type="component" value="Unassembled WGS sequence"/>
</dbReference>
<keyword evidence="3" id="KW-0808">Transferase</keyword>